<name>A0A0U3E2G7_9BURK</name>
<evidence type="ECO:0000313" key="1">
    <source>
        <dbReference type="EMBL" id="ALV07365.1"/>
    </source>
</evidence>
<gene>
    <name evidence="1" type="ORF">RD2015_2901</name>
</gene>
<accession>A0A0U3E2G7</accession>
<dbReference type="EMBL" id="CP013729">
    <property type="protein sequence ID" value="ALV07365.1"/>
    <property type="molecule type" value="Genomic_DNA"/>
</dbReference>
<dbReference type="Proteomes" id="UP000060699">
    <property type="component" value="Chromosome"/>
</dbReference>
<dbReference type="KEGG" id="rdp:RD2015_2901"/>
<dbReference type="RefSeq" id="WP_310732342.1">
    <property type="nucleotide sequence ID" value="NZ_CP013729.1"/>
</dbReference>
<sequence>MTSSTTRIRLRSALPALPTLPVLLRILAATVGGYLFCWGFMALALAGTYAAGLSFHDAEHLSAMLGLLVYLGVFLWAFAARSVLRLWMTLAVGAGVMAGAATLLQRALV</sequence>
<dbReference type="STRING" id="76731.RD2015_2901"/>
<evidence type="ECO:0000313" key="2">
    <source>
        <dbReference type="Proteomes" id="UP000060699"/>
    </source>
</evidence>
<protein>
    <submittedName>
        <fullName evidence="1">Iron uptake protein</fullName>
    </submittedName>
</protein>
<proteinExistence type="predicted"/>
<dbReference type="AlphaFoldDB" id="A0A0U3E2G7"/>
<reference evidence="1 2" key="1">
    <citation type="submission" date="2015-12" db="EMBL/GenBank/DDBJ databases">
        <title>Complete genome of Roseateles depolymerans KCTC 42856.</title>
        <authorList>
            <person name="Kim K.M."/>
        </authorList>
    </citation>
    <scope>NUCLEOTIDE SEQUENCE [LARGE SCALE GENOMIC DNA]</scope>
    <source>
        <strain evidence="1 2">KCTC 42856</strain>
    </source>
</reference>
<keyword evidence="2" id="KW-1185">Reference proteome</keyword>
<organism evidence="1 2">
    <name type="scientific">Roseateles depolymerans</name>
    <dbReference type="NCBI Taxonomy" id="76731"/>
    <lineage>
        <taxon>Bacteria</taxon>
        <taxon>Pseudomonadati</taxon>
        <taxon>Pseudomonadota</taxon>
        <taxon>Betaproteobacteria</taxon>
        <taxon>Burkholderiales</taxon>
        <taxon>Sphaerotilaceae</taxon>
        <taxon>Roseateles</taxon>
    </lineage>
</organism>